<name>A0AA48WGM4_9BURK</name>
<dbReference type="RefSeq" id="WP_206091826.1">
    <property type="nucleotide sequence ID" value="NZ_CP065053.1"/>
</dbReference>
<evidence type="ECO:0000313" key="1">
    <source>
        <dbReference type="EMBL" id="QPI52365.1"/>
    </source>
</evidence>
<dbReference type="EMBL" id="CP065053">
    <property type="protein sequence ID" value="QPI52365.1"/>
    <property type="molecule type" value="Genomic_DNA"/>
</dbReference>
<keyword evidence="2" id="KW-1185">Reference proteome</keyword>
<evidence type="ECO:0000313" key="2">
    <source>
        <dbReference type="Proteomes" id="UP000662888"/>
    </source>
</evidence>
<proteinExistence type="predicted"/>
<reference evidence="1 2" key="1">
    <citation type="submission" date="2020-11" db="EMBL/GenBank/DDBJ databases">
        <authorList>
            <person name="Sun Q."/>
        </authorList>
    </citation>
    <scope>NUCLEOTIDE SEQUENCE [LARGE SCALE GENOMIC DNA]</scope>
    <source>
        <strain evidence="1 2">P8398</strain>
    </source>
</reference>
<organism evidence="1 2">
    <name type="scientific">Massilia antarctica</name>
    <dbReference type="NCBI Taxonomy" id="2765360"/>
    <lineage>
        <taxon>Bacteria</taxon>
        <taxon>Pseudomonadati</taxon>
        <taxon>Pseudomonadota</taxon>
        <taxon>Betaproteobacteria</taxon>
        <taxon>Burkholderiales</taxon>
        <taxon>Oxalobacteraceae</taxon>
        <taxon>Telluria group</taxon>
        <taxon>Massilia</taxon>
    </lineage>
</organism>
<gene>
    <name evidence="1" type="ORF">IV454_13280</name>
</gene>
<dbReference type="Proteomes" id="UP000662888">
    <property type="component" value="Chromosome"/>
</dbReference>
<accession>A0AA48WGM4</accession>
<sequence length="176" mass="19195">MTNKYTYLIVQEMFEGVMAYGEVELRENGTRFGAPFHTLNGNVYTPLGIAQYSDRGIPDGKDVYSKEAIIVLNMVPGQTVVSNYINTMTSTSNGSATTRIEAVSDEITFAGFENITMAGRTFANTCKLTTPSNVKGQMSVSWVAKEFGMVRSEEQTIQGVPLAGTRNEIVKILSAP</sequence>
<protein>
    <submittedName>
        <fullName evidence="1">Uncharacterized protein</fullName>
    </submittedName>
</protein>
<dbReference type="Gene3D" id="2.40.360.20">
    <property type="match status" value="1"/>
</dbReference>